<evidence type="ECO:0000256" key="3">
    <source>
        <dbReference type="ARBA" id="ARBA00061607"/>
    </source>
</evidence>
<evidence type="ECO:0000256" key="1">
    <source>
        <dbReference type="ARBA" id="ARBA00022741"/>
    </source>
</evidence>
<dbReference type="InterPro" id="IPR050764">
    <property type="entry name" value="CbbQ/NirQ/NorQ/GpvN"/>
</dbReference>
<dbReference type="Gene3D" id="1.10.8.80">
    <property type="entry name" value="Magnesium chelatase subunit I, C-Terminal domain"/>
    <property type="match status" value="1"/>
</dbReference>
<evidence type="ECO:0000259" key="4">
    <source>
        <dbReference type="Pfam" id="PF07726"/>
    </source>
</evidence>
<dbReference type="RefSeq" id="WP_245750812.1">
    <property type="nucleotide sequence ID" value="NZ_FOTI01000008.1"/>
</dbReference>
<keyword evidence="1" id="KW-0547">Nucleotide-binding</keyword>
<dbReference type="STRING" id="29563.SAMN02983006_00915"/>
<dbReference type="AlphaFoldDB" id="A0A1I4GYN8"/>
<dbReference type="PANTHER" id="PTHR42759">
    <property type="entry name" value="MOXR FAMILY PROTEIN"/>
    <property type="match status" value="1"/>
</dbReference>
<accession>A0A1I4GYN8</accession>
<keyword evidence="2" id="KW-0067">ATP-binding</keyword>
<dbReference type="EMBL" id="FOTI01000008">
    <property type="protein sequence ID" value="SFL34477.1"/>
    <property type="molecule type" value="Genomic_DNA"/>
</dbReference>
<dbReference type="PIRSF" id="PIRSF002849">
    <property type="entry name" value="AAA_ATPase_chaperone_MoxR_prd"/>
    <property type="match status" value="1"/>
</dbReference>
<evidence type="ECO:0000259" key="5">
    <source>
        <dbReference type="Pfam" id="PF17863"/>
    </source>
</evidence>
<dbReference type="GO" id="GO:0005524">
    <property type="term" value="F:ATP binding"/>
    <property type="evidence" value="ECO:0007669"/>
    <property type="project" value="UniProtKB-KW"/>
</dbReference>
<protein>
    <submittedName>
        <fullName evidence="6">MoxR-like ATPase</fullName>
    </submittedName>
</protein>
<feature type="domain" description="ATPase AAA-3" evidence="4">
    <location>
        <begin position="47"/>
        <end position="177"/>
    </location>
</feature>
<dbReference type="InterPro" id="IPR041628">
    <property type="entry name" value="ChlI/MoxR_AAA_lid"/>
</dbReference>
<gene>
    <name evidence="6" type="ORF">SAMN02983006_00915</name>
</gene>
<sequence length="320" mass="35201">MAKQIAAAKIVEAKEKLDQIIANIEKVIIGKKDIIKLALAAMLAEGHILLEDVPGVGKTILARSLAISVGCSFNRIQFTPDLLPSDITGVSIYNQKTNQFEFRAGPILAQVVLADEINRATPRTQAALLESMAEKQLTVEGKSRQLPTPFLVVATQNPIEYDGTFPLPEAQLDRFLIKLKPGYPDQDAEAKMLTALRLQHPIEQLNAVITAAEFIELQKLCKNIYLAPKLTNYIVNLVAKSREHSELELGASPRASIALLKISQAWALLNGRDYVLPDDIKALAQPVMAHRLLIKARSKLRGVNKGRIIGCIINVVKKKL</sequence>
<dbReference type="PANTHER" id="PTHR42759:SF5">
    <property type="entry name" value="METHANOL DEHYDROGENASE REGULATOR"/>
    <property type="match status" value="1"/>
</dbReference>
<dbReference type="InterPro" id="IPR027417">
    <property type="entry name" value="P-loop_NTPase"/>
</dbReference>
<feature type="domain" description="ChlI/MoxR AAA lid" evidence="5">
    <location>
        <begin position="240"/>
        <end position="293"/>
    </location>
</feature>
<dbReference type="FunFam" id="3.40.50.300:FF:000640">
    <property type="entry name" value="MoxR family ATPase"/>
    <property type="match status" value="1"/>
</dbReference>
<comment type="similarity">
    <text evidence="3">Belongs to the MoxR family.</text>
</comment>
<dbReference type="GO" id="GO:0016887">
    <property type="term" value="F:ATP hydrolysis activity"/>
    <property type="evidence" value="ECO:0007669"/>
    <property type="project" value="InterPro"/>
</dbReference>
<organism evidence="6 7">
    <name type="scientific">Halanaerobium salsuginis</name>
    <dbReference type="NCBI Taxonomy" id="29563"/>
    <lineage>
        <taxon>Bacteria</taxon>
        <taxon>Bacillati</taxon>
        <taxon>Bacillota</taxon>
        <taxon>Clostridia</taxon>
        <taxon>Halanaerobiales</taxon>
        <taxon>Halanaerobiaceae</taxon>
        <taxon>Halanaerobium</taxon>
    </lineage>
</organism>
<dbReference type="Pfam" id="PF17863">
    <property type="entry name" value="AAA_lid_2"/>
    <property type="match status" value="1"/>
</dbReference>
<evidence type="ECO:0000313" key="6">
    <source>
        <dbReference type="EMBL" id="SFL34477.1"/>
    </source>
</evidence>
<dbReference type="Pfam" id="PF07726">
    <property type="entry name" value="AAA_3"/>
    <property type="match status" value="1"/>
</dbReference>
<dbReference type="Proteomes" id="UP000199006">
    <property type="component" value="Unassembled WGS sequence"/>
</dbReference>
<reference evidence="6 7" key="1">
    <citation type="submission" date="2016-10" db="EMBL/GenBank/DDBJ databases">
        <authorList>
            <person name="de Groot N.N."/>
        </authorList>
    </citation>
    <scope>NUCLEOTIDE SEQUENCE [LARGE SCALE GENOMIC DNA]</scope>
    <source>
        <strain evidence="6 7">ATCC 51327</strain>
    </source>
</reference>
<dbReference type="Gene3D" id="3.40.50.300">
    <property type="entry name" value="P-loop containing nucleotide triphosphate hydrolases"/>
    <property type="match status" value="1"/>
</dbReference>
<dbReference type="SUPFAM" id="SSF52540">
    <property type="entry name" value="P-loop containing nucleoside triphosphate hydrolases"/>
    <property type="match status" value="1"/>
</dbReference>
<keyword evidence="7" id="KW-1185">Reference proteome</keyword>
<evidence type="ECO:0000313" key="7">
    <source>
        <dbReference type="Proteomes" id="UP000199006"/>
    </source>
</evidence>
<evidence type="ECO:0000256" key="2">
    <source>
        <dbReference type="ARBA" id="ARBA00022840"/>
    </source>
</evidence>
<proteinExistence type="inferred from homology"/>
<dbReference type="InterPro" id="IPR011703">
    <property type="entry name" value="ATPase_AAA-3"/>
</dbReference>
<name>A0A1I4GYN8_9FIRM</name>